<dbReference type="InterPro" id="IPR026983">
    <property type="entry name" value="DHC"/>
</dbReference>
<keyword evidence="2" id="KW-0812">Transmembrane</keyword>
<name>A0A8H4A8W8_GIGMA</name>
<keyword evidence="5" id="KW-1185">Reference proteome</keyword>
<dbReference type="Proteomes" id="UP000439903">
    <property type="component" value="Unassembled WGS sequence"/>
</dbReference>
<evidence type="ECO:0000259" key="3">
    <source>
        <dbReference type="Pfam" id="PF08393"/>
    </source>
</evidence>
<dbReference type="PANTHER" id="PTHR46532">
    <property type="entry name" value="MALE FERTILITY FACTOR KL5"/>
    <property type="match status" value="1"/>
</dbReference>
<comment type="caution">
    <text evidence="4">The sequence shown here is derived from an EMBL/GenBank/DDBJ whole genome shotgun (WGS) entry which is preliminary data.</text>
</comment>
<gene>
    <name evidence="4" type="ORF">F8M41_002868</name>
</gene>
<keyword evidence="2" id="KW-0472">Membrane</keyword>
<reference evidence="4 5" key="1">
    <citation type="journal article" date="2019" name="Environ. Microbiol.">
        <title>At the nexus of three kingdoms: the genome of the mycorrhizal fungus Gigaspora margarita provides insights into plant, endobacterial and fungal interactions.</title>
        <authorList>
            <person name="Venice F."/>
            <person name="Ghignone S."/>
            <person name="Salvioli di Fossalunga A."/>
            <person name="Amselem J."/>
            <person name="Novero M."/>
            <person name="Xianan X."/>
            <person name="Sedzielewska Toro K."/>
            <person name="Morin E."/>
            <person name="Lipzen A."/>
            <person name="Grigoriev I.V."/>
            <person name="Henrissat B."/>
            <person name="Martin F.M."/>
            <person name="Bonfante P."/>
        </authorList>
    </citation>
    <scope>NUCLEOTIDE SEQUENCE [LARGE SCALE GENOMIC DNA]</scope>
    <source>
        <strain evidence="4 5">BEG34</strain>
    </source>
</reference>
<organism evidence="4 5">
    <name type="scientific">Gigaspora margarita</name>
    <dbReference type="NCBI Taxonomy" id="4874"/>
    <lineage>
        <taxon>Eukaryota</taxon>
        <taxon>Fungi</taxon>
        <taxon>Fungi incertae sedis</taxon>
        <taxon>Mucoromycota</taxon>
        <taxon>Glomeromycotina</taxon>
        <taxon>Glomeromycetes</taxon>
        <taxon>Diversisporales</taxon>
        <taxon>Gigasporaceae</taxon>
        <taxon>Gigaspora</taxon>
    </lineage>
</organism>
<accession>A0A8H4A8W8</accession>
<feature type="domain" description="Dynein heavy chain linker" evidence="3">
    <location>
        <begin position="3"/>
        <end position="115"/>
    </location>
</feature>
<dbReference type="GO" id="GO:0005858">
    <property type="term" value="C:axonemal dynein complex"/>
    <property type="evidence" value="ECO:0007669"/>
    <property type="project" value="TreeGrafter"/>
</dbReference>
<protein>
    <submittedName>
        <fullName evidence="4">Dynein heavy chain</fullName>
    </submittedName>
</protein>
<dbReference type="EMBL" id="WTPW01001245">
    <property type="protein sequence ID" value="KAF0446846.1"/>
    <property type="molecule type" value="Genomic_DNA"/>
</dbReference>
<dbReference type="PANTHER" id="PTHR46532:SF4">
    <property type="entry name" value="AAA+ ATPASE DOMAIN-CONTAINING PROTEIN"/>
    <property type="match status" value="1"/>
</dbReference>
<feature type="transmembrane region" description="Helical" evidence="2">
    <location>
        <begin position="188"/>
        <end position="206"/>
    </location>
</feature>
<comment type="similarity">
    <text evidence="1">Belongs to the dynein heavy chain family.</text>
</comment>
<evidence type="ECO:0000256" key="1">
    <source>
        <dbReference type="ARBA" id="ARBA00008887"/>
    </source>
</evidence>
<dbReference type="AlphaFoldDB" id="A0A8H4A8W8"/>
<evidence type="ECO:0000313" key="4">
    <source>
        <dbReference type="EMBL" id="KAF0446846.1"/>
    </source>
</evidence>
<evidence type="ECO:0000256" key="2">
    <source>
        <dbReference type="SAM" id="Phobius"/>
    </source>
</evidence>
<proteinExistence type="inferred from homology"/>
<dbReference type="OrthoDB" id="2146272at2759"/>
<dbReference type="InterPro" id="IPR013602">
    <property type="entry name" value="Dynein_heavy_linker"/>
</dbReference>
<dbReference type="GO" id="GO:0007018">
    <property type="term" value="P:microtubule-based movement"/>
    <property type="evidence" value="ECO:0007669"/>
    <property type="project" value="InterPro"/>
</dbReference>
<sequence length="209" mass="24536">MMPQEIQLQLKNILRSIKELPSHIHSYSAFRFLEDTVKAYIKVNPILSELKSETVKNWHWKQLFKALKLENCFNLSEMTIGNVWNLDLKKNEQIIKKIIAQVPDKENENEQIINDSVNDKIPTFEEITLLEKHKSEQIIKDGVAQTFGEMTLKECFTYLLFDNKIVGYIKSVLINTVHAIFTTKVDRALRVLLFIHFLILIFYHIIAVY</sequence>
<dbReference type="GO" id="GO:0051959">
    <property type="term" value="F:dynein light intermediate chain binding"/>
    <property type="evidence" value="ECO:0007669"/>
    <property type="project" value="InterPro"/>
</dbReference>
<keyword evidence="2" id="KW-1133">Transmembrane helix</keyword>
<dbReference type="Pfam" id="PF08393">
    <property type="entry name" value="DHC_N2"/>
    <property type="match status" value="1"/>
</dbReference>
<dbReference type="GO" id="GO:0045505">
    <property type="term" value="F:dynein intermediate chain binding"/>
    <property type="evidence" value="ECO:0007669"/>
    <property type="project" value="InterPro"/>
</dbReference>
<evidence type="ECO:0000313" key="5">
    <source>
        <dbReference type="Proteomes" id="UP000439903"/>
    </source>
</evidence>
<dbReference type="Gene3D" id="1.10.287.2620">
    <property type="match status" value="1"/>
</dbReference>